<evidence type="ECO:0000313" key="2">
    <source>
        <dbReference type="EMBL" id="SVA29744.1"/>
    </source>
</evidence>
<feature type="transmembrane region" description="Helical" evidence="1">
    <location>
        <begin position="7"/>
        <end position="27"/>
    </location>
</feature>
<sequence>MERYPRLFIQTALIYLLIGVILGVVIGTDPMLAVRFRFVHIHLNLLGFMVMIIAGVAYHVLPRFTARTMPWPAGVKYHFYLQNIGLLGMLGMKLTDDIWTAGGKTIFVLFAVVTASGLFIMICNLFCVLMPRGSTCEHANESLTRPRKACEEDCSP</sequence>
<protein>
    <recommendedName>
        <fullName evidence="3">Cytochrome oxidase subunit I profile domain-containing protein</fullName>
    </recommendedName>
</protein>
<keyword evidence="1" id="KW-1133">Transmembrane helix</keyword>
<keyword evidence="1" id="KW-0472">Membrane</keyword>
<dbReference type="InterPro" id="IPR036927">
    <property type="entry name" value="Cyt_c_oxase-like_su1_sf"/>
</dbReference>
<dbReference type="SUPFAM" id="SSF81442">
    <property type="entry name" value="Cytochrome c oxidase subunit I-like"/>
    <property type="match status" value="1"/>
</dbReference>
<name>A0A381UP33_9ZZZZ</name>
<accession>A0A381UP33</accession>
<gene>
    <name evidence="2" type="ORF">METZ01_LOCUS82598</name>
</gene>
<dbReference type="AlphaFoldDB" id="A0A381UP33"/>
<keyword evidence="1" id="KW-0812">Transmembrane</keyword>
<feature type="transmembrane region" description="Helical" evidence="1">
    <location>
        <begin position="106"/>
        <end position="129"/>
    </location>
</feature>
<reference evidence="2" key="1">
    <citation type="submission" date="2018-05" db="EMBL/GenBank/DDBJ databases">
        <authorList>
            <person name="Lanie J.A."/>
            <person name="Ng W.-L."/>
            <person name="Kazmierczak K.M."/>
            <person name="Andrzejewski T.M."/>
            <person name="Davidsen T.M."/>
            <person name="Wayne K.J."/>
            <person name="Tettelin H."/>
            <person name="Glass J.I."/>
            <person name="Rusch D."/>
            <person name="Podicherti R."/>
            <person name="Tsui H.-C.T."/>
            <person name="Winkler M.E."/>
        </authorList>
    </citation>
    <scope>NUCLEOTIDE SEQUENCE</scope>
</reference>
<feature type="transmembrane region" description="Helical" evidence="1">
    <location>
        <begin position="73"/>
        <end position="94"/>
    </location>
</feature>
<evidence type="ECO:0008006" key="3">
    <source>
        <dbReference type="Google" id="ProtNLM"/>
    </source>
</evidence>
<dbReference type="Gene3D" id="1.20.210.10">
    <property type="entry name" value="Cytochrome c oxidase-like, subunit I domain"/>
    <property type="match status" value="1"/>
</dbReference>
<dbReference type="EMBL" id="UINC01006804">
    <property type="protein sequence ID" value="SVA29744.1"/>
    <property type="molecule type" value="Genomic_DNA"/>
</dbReference>
<evidence type="ECO:0000256" key="1">
    <source>
        <dbReference type="SAM" id="Phobius"/>
    </source>
</evidence>
<proteinExistence type="predicted"/>
<organism evidence="2">
    <name type="scientific">marine metagenome</name>
    <dbReference type="NCBI Taxonomy" id="408172"/>
    <lineage>
        <taxon>unclassified sequences</taxon>
        <taxon>metagenomes</taxon>
        <taxon>ecological metagenomes</taxon>
    </lineage>
</organism>
<feature type="transmembrane region" description="Helical" evidence="1">
    <location>
        <begin position="39"/>
        <end position="61"/>
    </location>
</feature>